<dbReference type="SUPFAM" id="SSF52172">
    <property type="entry name" value="CheY-like"/>
    <property type="match status" value="1"/>
</dbReference>
<dbReference type="Proteomes" id="UP000555411">
    <property type="component" value="Unassembled WGS sequence"/>
</dbReference>
<accession>A0A842IEZ2</accession>
<dbReference type="GO" id="GO:0000160">
    <property type="term" value="P:phosphorelay signal transduction system"/>
    <property type="evidence" value="ECO:0007669"/>
    <property type="project" value="InterPro"/>
</dbReference>
<dbReference type="InterPro" id="IPR011006">
    <property type="entry name" value="CheY-like_superfamily"/>
</dbReference>
<reference evidence="7 8" key="1">
    <citation type="journal article" date="2017" name="Int. J. Syst. Evol. Microbiol.">
        <title>Gemmobacter straminiformis sp. nov., isolated from an artificial fountain.</title>
        <authorList>
            <person name="Kang J.Y."/>
            <person name="Kim M.J."/>
            <person name="Chun J."/>
            <person name="Son K.P."/>
            <person name="Jahng K.Y."/>
        </authorList>
    </citation>
    <scope>NUCLEOTIDE SEQUENCE [LARGE SCALE GENOMIC DNA]</scope>
    <source>
        <strain evidence="7 8">CAM-8</strain>
    </source>
</reference>
<dbReference type="CDD" id="cd17546">
    <property type="entry name" value="REC_hyHK_CKI1_RcsC-like"/>
    <property type="match status" value="1"/>
</dbReference>
<evidence type="ECO:0000256" key="2">
    <source>
        <dbReference type="ARBA" id="ARBA00012438"/>
    </source>
</evidence>
<name>A0A842IEZ2_9RHOB</name>
<dbReference type="PROSITE" id="PS50110">
    <property type="entry name" value="RESPONSE_REGULATORY"/>
    <property type="match status" value="1"/>
</dbReference>
<keyword evidence="3" id="KW-0808">Transferase</keyword>
<keyword evidence="8" id="KW-1185">Reference proteome</keyword>
<evidence type="ECO:0000313" key="7">
    <source>
        <dbReference type="EMBL" id="MBC2837444.1"/>
    </source>
</evidence>
<dbReference type="GO" id="GO:0004673">
    <property type="term" value="F:protein histidine kinase activity"/>
    <property type="evidence" value="ECO:0007669"/>
    <property type="project" value="UniProtKB-EC"/>
</dbReference>
<evidence type="ECO:0000313" key="8">
    <source>
        <dbReference type="Proteomes" id="UP000555411"/>
    </source>
</evidence>
<protein>
    <recommendedName>
        <fullName evidence="2">histidine kinase</fullName>
        <ecNumber evidence="2">2.7.13.3</ecNumber>
    </recommendedName>
</protein>
<dbReference type="EC" id="2.7.13.3" evidence="2"/>
<gene>
    <name evidence="7" type="ORF">H7F16_18145</name>
</gene>
<dbReference type="Pfam" id="PF00072">
    <property type="entry name" value="Response_reg"/>
    <property type="match status" value="1"/>
</dbReference>
<dbReference type="PANTHER" id="PTHR43047">
    <property type="entry name" value="TWO-COMPONENT HISTIDINE PROTEIN KINASE"/>
    <property type="match status" value="1"/>
</dbReference>
<evidence type="ECO:0000256" key="3">
    <source>
        <dbReference type="ARBA" id="ARBA00022679"/>
    </source>
</evidence>
<sequence>MSVTRGLAQKFGRVLGFGAGHIAGGGAGPDAAGLRRGDLSQAVLPAGLQPANGAAGAVAQSAQTAEFGGKHVLVADDSEINRTILRTFLERLGFEVTLAADGVEAVDRWQPEHDLVCLDIEMPRLDGMHAFLHIKDEASRRGLPVPMALAVTVNALTHEVTAYLHAGFDACLPKPFSRGDLVELLRRRWPAPV</sequence>
<evidence type="ECO:0000256" key="5">
    <source>
        <dbReference type="PROSITE-ProRule" id="PRU00169"/>
    </source>
</evidence>
<dbReference type="SMART" id="SM00448">
    <property type="entry name" value="REC"/>
    <property type="match status" value="1"/>
</dbReference>
<dbReference type="RefSeq" id="WP_185799057.1">
    <property type="nucleotide sequence ID" value="NZ_JACLQD010000006.1"/>
</dbReference>
<dbReference type="EMBL" id="JACLQD010000006">
    <property type="protein sequence ID" value="MBC2837444.1"/>
    <property type="molecule type" value="Genomic_DNA"/>
</dbReference>
<dbReference type="InterPro" id="IPR001789">
    <property type="entry name" value="Sig_transdc_resp-reg_receiver"/>
</dbReference>
<feature type="domain" description="Response regulatory" evidence="6">
    <location>
        <begin position="71"/>
        <end position="189"/>
    </location>
</feature>
<keyword evidence="4" id="KW-0418">Kinase</keyword>
<evidence type="ECO:0000256" key="1">
    <source>
        <dbReference type="ARBA" id="ARBA00000085"/>
    </source>
</evidence>
<evidence type="ECO:0000259" key="6">
    <source>
        <dbReference type="PROSITE" id="PS50110"/>
    </source>
</evidence>
<organism evidence="7 8">
    <name type="scientific">Paragemmobacter straminiformis</name>
    <dbReference type="NCBI Taxonomy" id="2045119"/>
    <lineage>
        <taxon>Bacteria</taxon>
        <taxon>Pseudomonadati</taxon>
        <taxon>Pseudomonadota</taxon>
        <taxon>Alphaproteobacteria</taxon>
        <taxon>Rhodobacterales</taxon>
        <taxon>Paracoccaceae</taxon>
        <taxon>Paragemmobacter</taxon>
    </lineage>
</organism>
<dbReference type="Gene3D" id="3.40.50.2300">
    <property type="match status" value="1"/>
</dbReference>
<proteinExistence type="predicted"/>
<evidence type="ECO:0000256" key="4">
    <source>
        <dbReference type="ARBA" id="ARBA00022777"/>
    </source>
</evidence>
<comment type="catalytic activity">
    <reaction evidence="1">
        <text>ATP + protein L-histidine = ADP + protein N-phospho-L-histidine.</text>
        <dbReference type="EC" id="2.7.13.3"/>
    </reaction>
</comment>
<dbReference type="AlphaFoldDB" id="A0A842IEZ2"/>
<comment type="caution">
    <text evidence="7">The sequence shown here is derived from an EMBL/GenBank/DDBJ whole genome shotgun (WGS) entry which is preliminary data.</text>
</comment>
<keyword evidence="5" id="KW-0597">Phosphoprotein</keyword>
<feature type="modified residue" description="4-aspartylphosphate" evidence="5">
    <location>
        <position position="119"/>
    </location>
</feature>